<feature type="compositionally biased region" description="Basic and acidic residues" evidence="1">
    <location>
        <begin position="56"/>
        <end position="67"/>
    </location>
</feature>
<evidence type="ECO:0000256" key="1">
    <source>
        <dbReference type="SAM" id="MobiDB-lite"/>
    </source>
</evidence>
<proteinExistence type="predicted"/>
<sequence length="67" mass="6769">MSDASPCAIGGVERAAPRQGHGPGHKGGDGEQGQREGGPVGEETDQWRAADALGGDEVRDSDEVALA</sequence>
<protein>
    <submittedName>
        <fullName evidence="2">Uncharacterized protein</fullName>
    </submittedName>
</protein>
<organism evidence="2">
    <name type="scientific">Streptomyces sp. NBC_00119</name>
    <dbReference type="NCBI Taxonomy" id="2975659"/>
    <lineage>
        <taxon>Bacteria</taxon>
        <taxon>Bacillati</taxon>
        <taxon>Actinomycetota</taxon>
        <taxon>Actinomycetes</taxon>
        <taxon>Kitasatosporales</taxon>
        <taxon>Streptomycetaceae</taxon>
        <taxon>Streptomyces</taxon>
    </lineage>
</organism>
<reference evidence="2" key="1">
    <citation type="submission" date="2022-10" db="EMBL/GenBank/DDBJ databases">
        <title>The complete genomes of actinobacterial strains from the NBC collection.</title>
        <authorList>
            <person name="Joergensen T.S."/>
            <person name="Alvarez Arevalo M."/>
            <person name="Sterndorff E.B."/>
            <person name="Faurdal D."/>
            <person name="Vuksanovic O."/>
            <person name="Mourched A.-S."/>
            <person name="Charusanti P."/>
            <person name="Shaw S."/>
            <person name="Blin K."/>
            <person name="Weber T."/>
        </authorList>
    </citation>
    <scope>NUCLEOTIDE SEQUENCE</scope>
    <source>
        <strain evidence="2">NBC_00119</strain>
    </source>
</reference>
<dbReference type="AlphaFoldDB" id="A0AAU1ULK9"/>
<gene>
    <name evidence="2" type="ORF">OHU69_48435</name>
</gene>
<evidence type="ECO:0000313" key="2">
    <source>
        <dbReference type="EMBL" id="WTS18130.1"/>
    </source>
</evidence>
<feature type="region of interest" description="Disordered" evidence="1">
    <location>
        <begin position="1"/>
        <end position="67"/>
    </location>
</feature>
<name>A0AAU1ULK9_9ACTN</name>
<accession>A0AAU1ULK9</accession>
<dbReference type="EMBL" id="CP108195">
    <property type="protein sequence ID" value="WTS18130.1"/>
    <property type="molecule type" value="Genomic_DNA"/>
</dbReference>